<dbReference type="GO" id="GO:0005524">
    <property type="term" value="F:ATP binding"/>
    <property type="evidence" value="ECO:0007669"/>
    <property type="project" value="UniProtKB-UniRule"/>
</dbReference>
<evidence type="ECO:0000256" key="4">
    <source>
        <dbReference type="ARBA" id="ARBA00022840"/>
    </source>
</evidence>
<keyword evidence="3 8" id="KW-0418">Kinase</keyword>
<feature type="binding site" evidence="5">
    <location>
        <position position="607"/>
    </location>
    <ligand>
        <name>ATP</name>
        <dbReference type="ChEBI" id="CHEBI:30616"/>
    </ligand>
</feature>
<dbReference type="Proteomes" id="UP001320119">
    <property type="component" value="Chromosome"/>
</dbReference>
<dbReference type="SUPFAM" id="SSF56112">
    <property type="entry name" value="Protein kinase-like (PK-like)"/>
    <property type="match status" value="1"/>
</dbReference>
<accession>A0AAN2BJH4</accession>
<dbReference type="AlphaFoldDB" id="A0AAN2BJH4"/>
<evidence type="ECO:0000256" key="2">
    <source>
        <dbReference type="ARBA" id="ARBA00022741"/>
    </source>
</evidence>
<feature type="transmembrane region" description="Helical" evidence="6">
    <location>
        <begin position="409"/>
        <end position="428"/>
    </location>
</feature>
<keyword evidence="6" id="KW-0472">Membrane</keyword>
<dbReference type="GO" id="GO:0004674">
    <property type="term" value="F:protein serine/threonine kinase activity"/>
    <property type="evidence" value="ECO:0007669"/>
    <property type="project" value="UniProtKB-EC"/>
</dbReference>
<dbReference type="Gene3D" id="1.10.510.10">
    <property type="entry name" value="Transferase(Phosphotransferase) domain 1"/>
    <property type="match status" value="1"/>
</dbReference>
<keyword evidence="4 5" id="KW-0067">ATP-binding</keyword>
<dbReference type="InterPro" id="IPR000719">
    <property type="entry name" value="Prot_kinase_dom"/>
</dbReference>
<keyword evidence="6" id="KW-1133">Transmembrane helix</keyword>
<feature type="transmembrane region" description="Helical" evidence="6">
    <location>
        <begin position="434"/>
        <end position="455"/>
    </location>
</feature>
<sequence length="855" mass="93291">MGLGSRIINRLIGPNLLIVAFVCVLMSALPLPSWLQSFNEQVDRLLLSAAIDFVDLPSPQTPITVIHVPDVEYEAWLSDIAGADALLKLIESAAATPSDTNANDASVESAAIAEGTEPLNVPVRSAAVQPLVLGLIAEEPLSFIQGRAEKLLGVWAEKDKVNPAEFRSAIRAVTTDRDRLMATLRERAVVGMAGRISRHGENVSVESGVIAEGRLPHQLSEHVWPLRASSGVPADSAATFFSAPIEHLLLPAVSDIGQPLVVELNGELRESFVLRLLRKGDQLAAAVADLKPLPVWRQGYAIETGSALGRELAVSYDGSVIPLYGDVGINAPTVQLTLAAAQRSPALTGWVLLGRNDSEALRATAQVLAAIGDGAYITKPNFFPLLKLALLTALLLWSLVVLPRVSTTLFLVSGIVIIAAFIVVQVLLPSLLAYWLPLGGIITATLVIYSLSAIARVKKRVGLYRVKEARHWALQAAQLNYHAGRYEQALLAIQRVPLSAQTIKWYYRIADALLENNAAKKALPVWQLLHKKARNFRDVKKKINACEVAILPIEKLPEAPDKTQVVCVTASIETLGRYQVRSVLGHGGSGVVYRGFDPVISRDVALKTLNLNVFSLENQSKVKNRFLAEVKTIGKLSHPNIVAVYDVGQQDHWAYIAMDLARGKPLTEYLAQDQLLPIAEVYWIGLKVAEALSFAHQQNVVHCDIKPGNIIYDRDNGDVKVTDFGIAKWLDEAHTETGEIMGTPLYMAPEQLQGRPVAEQTDLFSLGATLYQLLTGEPPFSGRSIAEIQQAVLHSRPVAVRTMRTQLPASAARIVNRALKKKTSERFSSASDMAFTLNKAIIRDFKDEAKDWRLL</sequence>
<evidence type="ECO:0000256" key="3">
    <source>
        <dbReference type="ARBA" id="ARBA00022777"/>
    </source>
</evidence>
<dbReference type="EMBL" id="AP023086">
    <property type="protein sequence ID" value="BCD96931.1"/>
    <property type="molecule type" value="Genomic_DNA"/>
</dbReference>
<keyword evidence="9" id="KW-1185">Reference proteome</keyword>
<dbReference type="CDD" id="cd14014">
    <property type="entry name" value="STKc_PknB_like"/>
    <property type="match status" value="1"/>
</dbReference>
<proteinExistence type="predicted"/>
<dbReference type="InterPro" id="IPR008271">
    <property type="entry name" value="Ser/Thr_kinase_AS"/>
</dbReference>
<evidence type="ECO:0000259" key="7">
    <source>
        <dbReference type="PROSITE" id="PS50011"/>
    </source>
</evidence>
<evidence type="ECO:0000313" key="8">
    <source>
        <dbReference type="EMBL" id="BCD96931.1"/>
    </source>
</evidence>
<dbReference type="PROSITE" id="PS00107">
    <property type="entry name" value="PROTEIN_KINASE_ATP"/>
    <property type="match status" value="1"/>
</dbReference>
<dbReference type="PROSITE" id="PS00108">
    <property type="entry name" value="PROTEIN_KINASE_ST"/>
    <property type="match status" value="1"/>
</dbReference>
<evidence type="ECO:0000313" key="9">
    <source>
        <dbReference type="Proteomes" id="UP001320119"/>
    </source>
</evidence>
<keyword evidence="2 5" id="KW-0547">Nucleotide-binding</keyword>
<keyword evidence="6" id="KW-0812">Transmembrane</keyword>
<dbReference type="SMART" id="SM00220">
    <property type="entry name" value="S_TKc"/>
    <property type="match status" value="1"/>
</dbReference>
<organism evidence="8 9">
    <name type="scientific">Marinagarivorans cellulosilyticus</name>
    <dbReference type="NCBI Taxonomy" id="2721545"/>
    <lineage>
        <taxon>Bacteria</taxon>
        <taxon>Pseudomonadati</taxon>
        <taxon>Pseudomonadota</taxon>
        <taxon>Gammaproteobacteria</taxon>
        <taxon>Cellvibrionales</taxon>
        <taxon>Cellvibrionaceae</taxon>
        <taxon>Marinagarivorans</taxon>
    </lineage>
</organism>
<dbReference type="KEGG" id="marq:MARGE09_P1131"/>
<dbReference type="PROSITE" id="PS50011">
    <property type="entry name" value="PROTEIN_KINASE_DOM"/>
    <property type="match status" value="1"/>
</dbReference>
<evidence type="ECO:0000256" key="1">
    <source>
        <dbReference type="ARBA" id="ARBA00022679"/>
    </source>
</evidence>
<dbReference type="PANTHER" id="PTHR43289:SF30">
    <property type="entry name" value="NON-SPECIFIC SERINE_THREONINE PROTEIN KINASE"/>
    <property type="match status" value="1"/>
</dbReference>
<keyword evidence="1 8" id="KW-0808">Transferase</keyword>
<gene>
    <name evidence="8" type="ORF">MARGE09_P1131</name>
</gene>
<feature type="domain" description="Protein kinase" evidence="7">
    <location>
        <begin position="578"/>
        <end position="841"/>
    </location>
</feature>
<dbReference type="Pfam" id="PF00069">
    <property type="entry name" value="Pkinase"/>
    <property type="match status" value="1"/>
</dbReference>
<dbReference type="InterPro" id="IPR017441">
    <property type="entry name" value="Protein_kinase_ATP_BS"/>
</dbReference>
<name>A0AAN2BJH4_9GAMM</name>
<feature type="transmembrane region" description="Helical" evidence="6">
    <location>
        <begin position="382"/>
        <end position="402"/>
    </location>
</feature>
<protein>
    <submittedName>
        <fullName evidence="8">Eukaryotic-like serine/threonine-protein kinase</fullName>
        <ecNumber evidence="8">2.7.11.1</ecNumber>
    </submittedName>
</protein>
<evidence type="ECO:0000256" key="6">
    <source>
        <dbReference type="SAM" id="Phobius"/>
    </source>
</evidence>
<reference evidence="8 9" key="1">
    <citation type="journal article" date="2022" name="IScience">
        <title>An ultrasensitive nanofiber-based assay for enzymatic hydrolysis and deep-sea microbial degradation of cellulose.</title>
        <authorList>
            <person name="Tsudome M."/>
            <person name="Tachioka M."/>
            <person name="Miyazaki M."/>
            <person name="Uchimura K."/>
            <person name="Tsuda M."/>
            <person name="Takaki Y."/>
            <person name="Deguchi S."/>
        </authorList>
    </citation>
    <scope>NUCLEOTIDE SEQUENCE [LARGE SCALE GENOMIC DNA]</scope>
    <source>
        <strain evidence="8 9">GE09</strain>
    </source>
</reference>
<dbReference type="RefSeq" id="WP_236986414.1">
    <property type="nucleotide sequence ID" value="NZ_AP023086.1"/>
</dbReference>
<dbReference type="PANTHER" id="PTHR43289">
    <property type="entry name" value="MITOGEN-ACTIVATED PROTEIN KINASE KINASE KINASE 20-RELATED"/>
    <property type="match status" value="1"/>
</dbReference>
<feature type="transmembrane region" description="Helical" evidence="6">
    <location>
        <begin position="12"/>
        <end position="35"/>
    </location>
</feature>
<dbReference type="Gene3D" id="3.30.200.20">
    <property type="entry name" value="Phosphorylase Kinase, domain 1"/>
    <property type="match status" value="1"/>
</dbReference>
<dbReference type="InterPro" id="IPR011009">
    <property type="entry name" value="Kinase-like_dom_sf"/>
</dbReference>
<evidence type="ECO:0000256" key="5">
    <source>
        <dbReference type="PROSITE-ProRule" id="PRU10141"/>
    </source>
</evidence>
<dbReference type="EC" id="2.7.11.1" evidence="8"/>